<name>A0AAV7W701_PLEWA</name>
<dbReference type="EMBL" id="JANPWB010000002">
    <property type="protein sequence ID" value="KAJ1209763.1"/>
    <property type="molecule type" value="Genomic_DNA"/>
</dbReference>
<evidence type="ECO:0008006" key="3">
    <source>
        <dbReference type="Google" id="ProtNLM"/>
    </source>
</evidence>
<accession>A0AAV7W701</accession>
<comment type="caution">
    <text evidence="1">The sequence shown here is derived from an EMBL/GenBank/DDBJ whole genome shotgun (WGS) entry which is preliminary data.</text>
</comment>
<sequence length="90" mass="10068">MREAIMQCRPLNAWWCSHSGPQALSLLCVVHLSGSFEADSVRRGDCVSGVPSLETDAVLRSRCSVLALQLQLATYYWFCILRLHLSWGIS</sequence>
<protein>
    <recommendedName>
        <fullName evidence="3">Secreted protein</fullName>
    </recommendedName>
</protein>
<keyword evidence="2" id="KW-1185">Reference proteome</keyword>
<reference evidence="1" key="1">
    <citation type="journal article" date="2022" name="bioRxiv">
        <title>Sequencing and chromosome-scale assembly of the giantPleurodeles waltlgenome.</title>
        <authorList>
            <person name="Brown T."/>
            <person name="Elewa A."/>
            <person name="Iarovenko S."/>
            <person name="Subramanian E."/>
            <person name="Araus A.J."/>
            <person name="Petzold A."/>
            <person name="Susuki M."/>
            <person name="Suzuki K.-i.T."/>
            <person name="Hayashi T."/>
            <person name="Toyoda A."/>
            <person name="Oliveira C."/>
            <person name="Osipova E."/>
            <person name="Leigh N.D."/>
            <person name="Simon A."/>
            <person name="Yun M.H."/>
        </authorList>
    </citation>
    <scope>NUCLEOTIDE SEQUENCE</scope>
    <source>
        <strain evidence="1">20211129_DDA</strain>
        <tissue evidence="1">Liver</tissue>
    </source>
</reference>
<evidence type="ECO:0000313" key="2">
    <source>
        <dbReference type="Proteomes" id="UP001066276"/>
    </source>
</evidence>
<gene>
    <name evidence="1" type="ORF">NDU88_005136</name>
</gene>
<organism evidence="1 2">
    <name type="scientific">Pleurodeles waltl</name>
    <name type="common">Iberian ribbed newt</name>
    <dbReference type="NCBI Taxonomy" id="8319"/>
    <lineage>
        <taxon>Eukaryota</taxon>
        <taxon>Metazoa</taxon>
        <taxon>Chordata</taxon>
        <taxon>Craniata</taxon>
        <taxon>Vertebrata</taxon>
        <taxon>Euteleostomi</taxon>
        <taxon>Amphibia</taxon>
        <taxon>Batrachia</taxon>
        <taxon>Caudata</taxon>
        <taxon>Salamandroidea</taxon>
        <taxon>Salamandridae</taxon>
        <taxon>Pleurodelinae</taxon>
        <taxon>Pleurodeles</taxon>
    </lineage>
</organism>
<evidence type="ECO:0000313" key="1">
    <source>
        <dbReference type="EMBL" id="KAJ1209763.1"/>
    </source>
</evidence>
<dbReference type="AlphaFoldDB" id="A0AAV7W701"/>
<proteinExistence type="predicted"/>
<dbReference type="Proteomes" id="UP001066276">
    <property type="component" value="Chromosome 1_2"/>
</dbReference>